<organism evidence="1 2">
    <name type="scientific">Moorena producens PAL-8-15-08-1</name>
    <dbReference type="NCBI Taxonomy" id="1458985"/>
    <lineage>
        <taxon>Bacteria</taxon>
        <taxon>Bacillati</taxon>
        <taxon>Cyanobacteriota</taxon>
        <taxon>Cyanophyceae</taxon>
        <taxon>Coleofasciculales</taxon>
        <taxon>Coleofasciculaceae</taxon>
        <taxon>Moorena</taxon>
    </lineage>
</organism>
<dbReference type="Proteomes" id="UP000177870">
    <property type="component" value="Chromosome"/>
</dbReference>
<dbReference type="InterPro" id="IPR036412">
    <property type="entry name" value="HAD-like_sf"/>
</dbReference>
<dbReference type="InterPro" id="IPR006439">
    <property type="entry name" value="HAD-SF_hydro_IA"/>
</dbReference>
<evidence type="ECO:0000313" key="2">
    <source>
        <dbReference type="Proteomes" id="UP000177870"/>
    </source>
</evidence>
<accession>A0A1D8TP52</accession>
<dbReference type="InterPro" id="IPR006438">
    <property type="entry name" value="HAD-SF_TIGR01548"/>
</dbReference>
<evidence type="ECO:0000313" key="1">
    <source>
        <dbReference type="EMBL" id="AOW99429.1"/>
    </source>
</evidence>
<dbReference type="Gene3D" id="3.40.50.1000">
    <property type="entry name" value="HAD superfamily/HAD-like"/>
    <property type="match status" value="1"/>
</dbReference>
<protein>
    <submittedName>
        <fullName evidence="1">Imidazoleglycerol-phosphate dehydratase</fullName>
    </submittedName>
</protein>
<reference evidence="2" key="1">
    <citation type="submission" date="2016-10" db="EMBL/GenBank/DDBJ databases">
        <title>Comparative genomics uncovers the prolific and rare metabolic potential of the cyanobacterial genus Moorea.</title>
        <authorList>
            <person name="Leao T."/>
            <person name="Castelao G."/>
            <person name="Korobeynikov A."/>
            <person name="Monroe E.A."/>
            <person name="Podell S."/>
            <person name="Glukhov E."/>
            <person name="Allen E."/>
            <person name="Gerwick W.H."/>
            <person name="Gerwick L."/>
        </authorList>
    </citation>
    <scope>NUCLEOTIDE SEQUENCE [LARGE SCALE GENOMIC DNA]</scope>
    <source>
        <strain evidence="2">PAL-8-15-08-1</strain>
    </source>
</reference>
<dbReference type="InterPro" id="IPR023214">
    <property type="entry name" value="HAD_sf"/>
</dbReference>
<dbReference type="InterPro" id="IPR050155">
    <property type="entry name" value="HAD-like_hydrolase_sf"/>
</dbReference>
<dbReference type="NCBIfam" id="TIGR01548">
    <property type="entry name" value="HAD-SF-IA-hyp1"/>
    <property type="match status" value="1"/>
</dbReference>
<dbReference type="RefSeq" id="WP_070391913.1">
    <property type="nucleotide sequence ID" value="NZ_CP017599.1"/>
</dbReference>
<sequence length="272" mass="30570">MPSSETFIPNFNAIVVFDIDGVVRDVSGSYRRAIADTVDHYTGGAYRPTMVEIDQLKSEGLWNNDWEASRELVYRYFEAKGKMRSHLPLDYEALVDFFNSRYRGTDPNHWTGYICDEPLLLQPSYLESLTTAGIPWGFFSGATRQEANYALEGRLGLEGPVLIAMEDAPGKPDPTGLFAVVLQLEQKHQVKVKLPVIYVGDTVADMYTVEKARDSHPERVWFGVGILPPHVQEIPEHREAYGERLKAAGATAVFNNVEQLTPEQVQKIVHQG</sequence>
<dbReference type="EMBL" id="CP017599">
    <property type="protein sequence ID" value="AOW99429.1"/>
    <property type="molecule type" value="Genomic_DNA"/>
</dbReference>
<dbReference type="GO" id="GO:0008967">
    <property type="term" value="F:phosphoglycolate phosphatase activity"/>
    <property type="evidence" value="ECO:0007669"/>
    <property type="project" value="TreeGrafter"/>
</dbReference>
<dbReference type="NCBIfam" id="TIGR01549">
    <property type="entry name" value="HAD-SF-IA-v1"/>
    <property type="match status" value="1"/>
</dbReference>
<dbReference type="STRING" id="1458985.BJP34_08130"/>
<dbReference type="PANTHER" id="PTHR43434:SF1">
    <property type="entry name" value="PHOSPHOGLYCOLATE PHOSPHATASE"/>
    <property type="match status" value="1"/>
</dbReference>
<name>A0A1D8TP52_9CYAN</name>
<dbReference type="PANTHER" id="PTHR43434">
    <property type="entry name" value="PHOSPHOGLYCOLATE PHOSPHATASE"/>
    <property type="match status" value="1"/>
</dbReference>
<gene>
    <name evidence="1" type="ORF">BJP34_08130</name>
</gene>
<dbReference type="AlphaFoldDB" id="A0A1D8TP52"/>
<dbReference type="GO" id="GO:0006281">
    <property type="term" value="P:DNA repair"/>
    <property type="evidence" value="ECO:0007669"/>
    <property type="project" value="TreeGrafter"/>
</dbReference>
<dbReference type="KEGG" id="mpro:BJP34_08130"/>
<dbReference type="Pfam" id="PF00702">
    <property type="entry name" value="Hydrolase"/>
    <property type="match status" value="1"/>
</dbReference>
<dbReference type="SUPFAM" id="SSF56784">
    <property type="entry name" value="HAD-like"/>
    <property type="match status" value="1"/>
</dbReference>
<proteinExistence type="predicted"/>
<dbReference type="OrthoDB" id="480475at2"/>